<dbReference type="PRINTS" id="PR00947">
    <property type="entry name" value="CUTICLE"/>
</dbReference>
<feature type="region of interest" description="Disordered" evidence="3">
    <location>
        <begin position="322"/>
        <end position="349"/>
    </location>
</feature>
<dbReference type="Pfam" id="PF00379">
    <property type="entry name" value="Chitin_bind_4"/>
    <property type="match status" value="1"/>
</dbReference>
<evidence type="ECO:0000256" key="1">
    <source>
        <dbReference type="ARBA" id="ARBA00022460"/>
    </source>
</evidence>
<proteinExistence type="predicted"/>
<dbReference type="InterPro" id="IPR051217">
    <property type="entry name" value="Insect_Cuticle_Struc_Prot"/>
</dbReference>
<keyword evidence="1 2" id="KW-0193">Cuticle</keyword>
<feature type="region of interest" description="Disordered" evidence="3">
    <location>
        <begin position="381"/>
        <end position="458"/>
    </location>
</feature>
<feature type="compositionally biased region" description="Acidic residues" evidence="3">
    <location>
        <begin position="329"/>
        <end position="349"/>
    </location>
</feature>
<keyword evidence="6" id="KW-1185">Reference proteome</keyword>
<feature type="compositionally biased region" description="Low complexity" evidence="3">
    <location>
        <begin position="125"/>
        <end position="134"/>
    </location>
</feature>
<feature type="region of interest" description="Disordered" evidence="3">
    <location>
        <begin position="104"/>
        <end position="134"/>
    </location>
</feature>
<dbReference type="PROSITE" id="PS51155">
    <property type="entry name" value="CHIT_BIND_RR_2"/>
    <property type="match status" value="1"/>
</dbReference>
<dbReference type="OrthoDB" id="8021718at2759"/>
<dbReference type="Proteomes" id="UP001151699">
    <property type="component" value="Chromosome B"/>
</dbReference>
<evidence type="ECO:0000256" key="4">
    <source>
        <dbReference type="SAM" id="SignalP"/>
    </source>
</evidence>
<name>A0A9Q0N0K7_9DIPT</name>
<comment type="caution">
    <text evidence="5">The sequence shown here is derived from an EMBL/GenBank/DDBJ whole genome shotgun (WGS) entry which is preliminary data.</text>
</comment>
<sequence>MELPAKVILTTFLLVASFKLCHCRYASSKLTTTQSEYPSYNIIEPDGPGTYAFGYEVDDAASGNKQFRNEERLRNGTVQGSYGLVLPDGTISITKYVADENGYRSKIENKSPRPSGENILDNHSRPSSSSHPQISPDVAALILSQKRPIKPTQPAIMEVKPQPLLPTPSMSGEKQVFGFNLNLPHFFEQQAPPVIVTNEPIQVINDRFHSPIYESKIQENAAFFQNSKLHKFFHTPHYIQNIYGKFIADEENDNGDEVANVMPVIDEEPVVAFASPFTKEAIWYKDYVNKKRIRNADNAVEPRGITDELSDDSLAEVLYDFRSQQHSDDSDEDSDEESDEEDEDDDADWMENHNDHEVWEDESDYDHVKYVKEVGEWEEVDDKEIEHYDDDEFEEEEEWDEQGHHGTWAEVIEEVEDEGADEDEWEEFDNDDDDENEENAGDGSEDEDWEEWAEERRR</sequence>
<feature type="signal peptide" evidence="4">
    <location>
        <begin position="1"/>
        <end position="23"/>
    </location>
</feature>
<evidence type="ECO:0000256" key="3">
    <source>
        <dbReference type="SAM" id="MobiDB-lite"/>
    </source>
</evidence>
<keyword evidence="4" id="KW-0732">Signal</keyword>
<reference evidence="5" key="1">
    <citation type="submission" date="2022-07" db="EMBL/GenBank/DDBJ databases">
        <authorList>
            <person name="Trinca V."/>
            <person name="Uliana J.V.C."/>
            <person name="Torres T.T."/>
            <person name="Ward R.J."/>
            <person name="Monesi N."/>
        </authorList>
    </citation>
    <scope>NUCLEOTIDE SEQUENCE</scope>
    <source>
        <strain evidence="5">HSMRA1968</strain>
        <tissue evidence="5">Whole embryos</tissue>
    </source>
</reference>
<feature type="compositionally biased region" description="Acidic residues" evidence="3">
    <location>
        <begin position="381"/>
        <end position="400"/>
    </location>
</feature>
<dbReference type="GO" id="GO:0031012">
    <property type="term" value="C:extracellular matrix"/>
    <property type="evidence" value="ECO:0007669"/>
    <property type="project" value="TreeGrafter"/>
</dbReference>
<evidence type="ECO:0000256" key="2">
    <source>
        <dbReference type="PROSITE-ProRule" id="PRU00497"/>
    </source>
</evidence>
<feature type="compositionally biased region" description="Acidic residues" evidence="3">
    <location>
        <begin position="411"/>
        <end position="458"/>
    </location>
</feature>
<dbReference type="EMBL" id="WJQU01000002">
    <property type="protein sequence ID" value="KAJ6640686.1"/>
    <property type="molecule type" value="Genomic_DNA"/>
</dbReference>
<accession>A0A9Q0N0K7</accession>
<protein>
    <submittedName>
        <fullName evidence="5">Uncharacterized protein</fullName>
    </submittedName>
</protein>
<dbReference type="GO" id="GO:0005615">
    <property type="term" value="C:extracellular space"/>
    <property type="evidence" value="ECO:0007669"/>
    <property type="project" value="TreeGrafter"/>
</dbReference>
<gene>
    <name evidence="5" type="ORF">Bhyg_05617</name>
</gene>
<dbReference type="PANTHER" id="PTHR12236:SF79">
    <property type="entry name" value="CUTICULAR PROTEIN 50CB-RELATED"/>
    <property type="match status" value="1"/>
</dbReference>
<dbReference type="AlphaFoldDB" id="A0A9Q0N0K7"/>
<dbReference type="PANTHER" id="PTHR12236">
    <property type="entry name" value="STRUCTURAL CONTITUENT OF CUTICLE"/>
    <property type="match status" value="1"/>
</dbReference>
<organism evidence="5 6">
    <name type="scientific">Pseudolycoriella hygida</name>
    <dbReference type="NCBI Taxonomy" id="35572"/>
    <lineage>
        <taxon>Eukaryota</taxon>
        <taxon>Metazoa</taxon>
        <taxon>Ecdysozoa</taxon>
        <taxon>Arthropoda</taxon>
        <taxon>Hexapoda</taxon>
        <taxon>Insecta</taxon>
        <taxon>Pterygota</taxon>
        <taxon>Neoptera</taxon>
        <taxon>Endopterygota</taxon>
        <taxon>Diptera</taxon>
        <taxon>Nematocera</taxon>
        <taxon>Sciaroidea</taxon>
        <taxon>Sciaridae</taxon>
        <taxon>Pseudolycoriella</taxon>
    </lineage>
</organism>
<dbReference type="GO" id="GO:0042302">
    <property type="term" value="F:structural constituent of cuticle"/>
    <property type="evidence" value="ECO:0007669"/>
    <property type="project" value="UniProtKB-UniRule"/>
</dbReference>
<feature type="chain" id="PRO_5040483502" evidence="4">
    <location>
        <begin position="24"/>
        <end position="458"/>
    </location>
</feature>
<dbReference type="InterPro" id="IPR000618">
    <property type="entry name" value="Insect_cuticle"/>
</dbReference>
<evidence type="ECO:0000313" key="6">
    <source>
        <dbReference type="Proteomes" id="UP001151699"/>
    </source>
</evidence>
<evidence type="ECO:0000313" key="5">
    <source>
        <dbReference type="EMBL" id="KAJ6640686.1"/>
    </source>
</evidence>